<dbReference type="CDD" id="cd06543">
    <property type="entry name" value="GH18_PF-ChiA-like"/>
    <property type="match status" value="1"/>
</dbReference>
<feature type="domain" description="Chitin-binding type-3" evidence="3">
    <location>
        <begin position="474"/>
        <end position="522"/>
    </location>
</feature>
<proteinExistence type="predicted"/>
<dbReference type="Gene3D" id="3.20.20.80">
    <property type="entry name" value="Glycosidases"/>
    <property type="match status" value="1"/>
</dbReference>
<evidence type="ECO:0000313" key="4">
    <source>
        <dbReference type="EMBL" id="MEI4272991.1"/>
    </source>
</evidence>
<dbReference type="EMBL" id="JBAPLU010000015">
    <property type="protein sequence ID" value="MEI4272991.1"/>
    <property type="molecule type" value="Genomic_DNA"/>
</dbReference>
<dbReference type="RefSeq" id="WP_336405113.1">
    <property type="nucleotide sequence ID" value="NZ_JBAPLU010000015.1"/>
</dbReference>
<evidence type="ECO:0000313" key="5">
    <source>
        <dbReference type="Proteomes" id="UP001361570"/>
    </source>
</evidence>
<dbReference type="PANTHER" id="PTHR42976:SF1">
    <property type="entry name" value="GH18 DOMAIN-CONTAINING PROTEIN-RELATED"/>
    <property type="match status" value="1"/>
</dbReference>
<dbReference type="InterPro" id="IPR052750">
    <property type="entry name" value="GH18_Chitinase"/>
</dbReference>
<dbReference type="Proteomes" id="UP001361570">
    <property type="component" value="Unassembled WGS sequence"/>
</dbReference>
<dbReference type="SUPFAM" id="SSF51445">
    <property type="entry name" value="(Trans)glycosidases"/>
    <property type="match status" value="1"/>
</dbReference>
<dbReference type="CDD" id="cd12215">
    <property type="entry name" value="ChiC_BD"/>
    <property type="match status" value="2"/>
</dbReference>
<dbReference type="SMART" id="SM00495">
    <property type="entry name" value="ChtBD3"/>
    <property type="match status" value="2"/>
</dbReference>
<accession>A0ABU8DVW7</accession>
<feature type="region of interest" description="Disordered" evidence="2">
    <location>
        <begin position="1"/>
        <end position="21"/>
    </location>
</feature>
<sequence>MTPSTPPVGDQDGDLDADLDGDQPVARRLSWSRLTLLVAAVGSLTAAAVVQVDDVRSPEAVPAPSWHVPYVDVTLTPTFQFQDPAANPARTVALAFVVADPDEDCAPSWGGYYSLDEAGQDLDLDRRITQLRSAGGDVVVSFGGLTNDELAVACADEQDLTDAYRDVVERYDLSSVDLDVEGTAVADRAATERRARALATVQAERRAEDRPLSVWLTLPVTPDGLTADAVDLVGATLDGGVELTGVNVMTMDYGGSKPAGTGMLAAAEDALTATAGQLADLHERRGEPLGDAALWAGLGATPMIGQNDVDGEVFTVEDAAGLTAFARDRGLGRLSMWSINRDQPCGASFTDVAVHSNTCSGVAQEPLAFTTAFNRIGAAGAARPVTEVVRTDSRQPVVDDPATSPYPVWRAEAQYPAGYKVVWRGQVYEARWYATGVDPTTPATSSSPSPWSLLGAVGPAEAAPEPVPTVTDVTDAWDPTTLYTRGARVLFEGLPYEARWTVQATSPGVLFPIGPDEAWAPLFTIPGEPAGR</sequence>
<comment type="caution">
    <text evidence="4">The sequence shown here is derived from an EMBL/GenBank/DDBJ whole genome shotgun (WGS) entry which is preliminary data.</text>
</comment>
<protein>
    <submittedName>
        <fullName evidence="4">Chitinase</fullName>
    </submittedName>
</protein>
<feature type="compositionally biased region" description="Acidic residues" evidence="2">
    <location>
        <begin position="11"/>
        <end position="21"/>
    </location>
</feature>
<evidence type="ECO:0000256" key="1">
    <source>
        <dbReference type="ARBA" id="ARBA00022801"/>
    </source>
</evidence>
<dbReference type="SUPFAM" id="SSF51055">
    <property type="entry name" value="Carbohydrate binding domain"/>
    <property type="match status" value="2"/>
</dbReference>
<organism evidence="4 5">
    <name type="scientific">Klenkia sesuvii</name>
    <dbReference type="NCBI Taxonomy" id="3103137"/>
    <lineage>
        <taxon>Bacteria</taxon>
        <taxon>Bacillati</taxon>
        <taxon>Actinomycetota</taxon>
        <taxon>Actinomycetes</taxon>
        <taxon>Geodermatophilales</taxon>
        <taxon>Geodermatophilaceae</taxon>
        <taxon>Klenkia</taxon>
    </lineage>
</organism>
<evidence type="ECO:0000259" key="3">
    <source>
        <dbReference type="SMART" id="SM00495"/>
    </source>
</evidence>
<gene>
    <name evidence="4" type="ORF">TEK04_14780</name>
</gene>
<dbReference type="InterPro" id="IPR003610">
    <property type="entry name" value="CBM5/12"/>
</dbReference>
<dbReference type="PANTHER" id="PTHR42976">
    <property type="entry name" value="BIFUNCTIONAL CHITINASE/LYSOZYME-RELATED"/>
    <property type="match status" value="1"/>
</dbReference>
<dbReference type="Gene3D" id="2.10.10.20">
    <property type="entry name" value="Carbohydrate-binding module superfamily 5/12"/>
    <property type="match status" value="2"/>
</dbReference>
<keyword evidence="5" id="KW-1185">Reference proteome</keyword>
<evidence type="ECO:0000256" key="2">
    <source>
        <dbReference type="SAM" id="MobiDB-lite"/>
    </source>
</evidence>
<feature type="domain" description="Chitin-binding type-3" evidence="3">
    <location>
        <begin position="406"/>
        <end position="454"/>
    </location>
</feature>
<reference evidence="4 5" key="1">
    <citation type="submission" date="2024-03" db="EMBL/GenBank/DDBJ databases">
        <title>Draft genome sequence of Klenkia sp. LSe6-5.</title>
        <authorList>
            <person name="Duangmal K."/>
            <person name="Chantavorakit T."/>
        </authorList>
    </citation>
    <scope>NUCLEOTIDE SEQUENCE [LARGE SCALE GENOMIC DNA]</scope>
    <source>
        <strain evidence="4 5">LSe6-5</strain>
    </source>
</reference>
<dbReference type="InterPro" id="IPR036573">
    <property type="entry name" value="CBM_sf_5/12"/>
</dbReference>
<dbReference type="InterPro" id="IPR017853">
    <property type="entry name" value="GH"/>
</dbReference>
<keyword evidence="1" id="KW-0378">Hydrolase</keyword>
<name>A0ABU8DVW7_9ACTN</name>